<dbReference type="Gene3D" id="2.60.120.580">
    <property type="entry name" value="Acetamidase/Formamidase-like domains"/>
    <property type="match status" value="2"/>
</dbReference>
<dbReference type="OrthoDB" id="9785236at2"/>
<reference evidence="1 2" key="1">
    <citation type="submission" date="2019-02" db="EMBL/GenBank/DDBJ databases">
        <title>Genomic Encyclopedia of Type Strains, Phase IV (KMG-IV): sequencing the most valuable type-strain genomes for metagenomic binning, comparative biology and taxonomic classification.</title>
        <authorList>
            <person name="Goeker M."/>
        </authorList>
    </citation>
    <scope>NUCLEOTIDE SEQUENCE [LARGE SCALE GENOMIC DNA]</scope>
    <source>
        <strain evidence="1 2">K24</strain>
    </source>
</reference>
<protein>
    <submittedName>
        <fullName evidence="1">Acetamidase/formamidase</fullName>
    </submittedName>
</protein>
<dbReference type="Proteomes" id="UP000292445">
    <property type="component" value="Unassembled WGS sequence"/>
</dbReference>
<evidence type="ECO:0000313" key="1">
    <source>
        <dbReference type="EMBL" id="RZS78376.1"/>
    </source>
</evidence>
<evidence type="ECO:0000313" key="2">
    <source>
        <dbReference type="Proteomes" id="UP000292445"/>
    </source>
</evidence>
<organism evidence="1 2">
    <name type="scientific">Pigmentiphaga kullae</name>
    <dbReference type="NCBI Taxonomy" id="151784"/>
    <lineage>
        <taxon>Bacteria</taxon>
        <taxon>Pseudomonadati</taxon>
        <taxon>Pseudomonadota</taxon>
        <taxon>Betaproteobacteria</taxon>
        <taxon>Burkholderiales</taxon>
        <taxon>Alcaligenaceae</taxon>
        <taxon>Pigmentiphaga</taxon>
    </lineage>
</organism>
<dbReference type="SUPFAM" id="SSF141130">
    <property type="entry name" value="Acetamidase/Formamidase-like"/>
    <property type="match status" value="1"/>
</dbReference>
<gene>
    <name evidence="1" type="ORF">EV675_5021</name>
</gene>
<sequence>MIHHVPASPENVRVGMFDAGFEPILIVESGDTVRMETVSGKASLFPQPGSGMTVPAALRRIAEANLPMLAPHILTGPIGIAGAEPGDMLEVRIDAVELGSDWGYNYIRPLAGALPEDFPDLTVATIPIDRETRRARLAWGMTLPVAPFFGVMGVAPPPSYACISSKEPRVHGGNMDNKELVAGSTLFLPVHVPGALFSAGDGHALQGDGEVCVTALETCLDGEFTLAVHKGGGAADPVLRFPRAETPTHYISMGFHESLDQALKQALREMIDFIRARTGLARAHAYQLCSLAVDFHVTQAVNGEKGVHGMLRREILD</sequence>
<dbReference type="InterPro" id="IPR004304">
    <property type="entry name" value="FmdA_AmdA"/>
</dbReference>
<dbReference type="Gene3D" id="3.10.28.20">
    <property type="entry name" value="Acetamidase/Formamidase-like domains"/>
    <property type="match status" value="1"/>
</dbReference>
<dbReference type="Pfam" id="PF03069">
    <property type="entry name" value="FmdA_AmdA"/>
    <property type="match status" value="2"/>
</dbReference>
<dbReference type="AlphaFoldDB" id="A0A4Q7N8F7"/>
<name>A0A4Q7N8F7_9BURK</name>
<dbReference type="PANTHER" id="PTHR31891">
    <property type="entry name" value="FORMAMIDASE C869.04-RELATED"/>
    <property type="match status" value="1"/>
</dbReference>
<accession>A0A4Q7N8F7</accession>
<comment type="caution">
    <text evidence="1">The sequence shown here is derived from an EMBL/GenBank/DDBJ whole genome shotgun (WGS) entry which is preliminary data.</text>
</comment>
<keyword evidence="2" id="KW-1185">Reference proteome</keyword>
<proteinExistence type="predicted"/>
<dbReference type="GO" id="GO:0016811">
    <property type="term" value="F:hydrolase activity, acting on carbon-nitrogen (but not peptide) bonds, in linear amides"/>
    <property type="evidence" value="ECO:0007669"/>
    <property type="project" value="InterPro"/>
</dbReference>
<dbReference type="PANTHER" id="PTHR31891:SF1">
    <property type="entry name" value="FORMAMIDASE C869.04-RELATED"/>
    <property type="match status" value="1"/>
</dbReference>
<dbReference type="EMBL" id="SGXC01000003">
    <property type="protein sequence ID" value="RZS78376.1"/>
    <property type="molecule type" value="Genomic_DNA"/>
</dbReference>